<name>A0ABR9WES1_9BACT</name>
<keyword evidence="1" id="KW-0472">Membrane</keyword>
<organism evidence="2 3">
    <name type="scientific">Dyadobacter subterraneus</name>
    <dbReference type="NCBI Taxonomy" id="2773304"/>
    <lineage>
        <taxon>Bacteria</taxon>
        <taxon>Pseudomonadati</taxon>
        <taxon>Bacteroidota</taxon>
        <taxon>Cytophagia</taxon>
        <taxon>Cytophagales</taxon>
        <taxon>Spirosomataceae</taxon>
        <taxon>Dyadobacter</taxon>
    </lineage>
</organism>
<keyword evidence="1" id="KW-1133">Transmembrane helix</keyword>
<keyword evidence="3" id="KW-1185">Reference proteome</keyword>
<reference evidence="3" key="1">
    <citation type="submission" date="2023-07" db="EMBL/GenBank/DDBJ databases">
        <title>Dyadobacter sp. nov 'subterranea' isolated from contaminted grondwater.</title>
        <authorList>
            <person name="Szabo I."/>
            <person name="Al-Omari J."/>
            <person name="Szerdahelyi S.G."/>
            <person name="Rado J."/>
        </authorList>
    </citation>
    <scope>NUCLEOTIDE SEQUENCE [LARGE SCALE GENOMIC DNA]</scope>
    <source>
        <strain evidence="3">UP-52</strain>
    </source>
</reference>
<evidence type="ECO:0000313" key="3">
    <source>
        <dbReference type="Proteomes" id="UP000634134"/>
    </source>
</evidence>
<evidence type="ECO:0000313" key="2">
    <source>
        <dbReference type="EMBL" id="MBE9463995.1"/>
    </source>
</evidence>
<dbReference type="Proteomes" id="UP000634134">
    <property type="component" value="Unassembled WGS sequence"/>
</dbReference>
<proteinExistence type="predicted"/>
<gene>
    <name evidence="2" type="ORF">IEE83_19090</name>
</gene>
<comment type="caution">
    <text evidence="2">The sequence shown here is derived from an EMBL/GenBank/DDBJ whole genome shotgun (WGS) entry which is preliminary data.</text>
</comment>
<keyword evidence="1" id="KW-0812">Transmembrane</keyword>
<evidence type="ECO:0000256" key="1">
    <source>
        <dbReference type="SAM" id="Phobius"/>
    </source>
</evidence>
<feature type="transmembrane region" description="Helical" evidence="1">
    <location>
        <begin position="7"/>
        <end position="26"/>
    </location>
</feature>
<protein>
    <submittedName>
        <fullName evidence="2">Uncharacterized protein</fullName>
    </submittedName>
</protein>
<dbReference type="EMBL" id="JACYGY010000001">
    <property type="protein sequence ID" value="MBE9463995.1"/>
    <property type="molecule type" value="Genomic_DNA"/>
</dbReference>
<dbReference type="RefSeq" id="WP_194122080.1">
    <property type="nucleotide sequence ID" value="NZ_JACYGY010000001.1"/>
</dbReference>
<accession>A0ABR9WES1</accession>
<sequence length="350" mass="38796">MKKIKLIFYHLIINLIILNVLINVSLHAQVKTKLNTSKAATANTKVNQPGFSMQLSATDMVSLANAAGPGDLSLVLPDKKGNFSYTGLSEEQATQAKEKQISDALFGNGTPATYGITYSSAPVKKAYDNYIAPYVVDFLEQNDEIYKGGVFNMIIASKIADQLILCAENTNVYTTYGSRDKLRKEIMVEFLYDPFPDESKNADYYEDHLVNIYNRTSTGLNSCIGSSMSCNDDRSNSFFFMTGFAAKNNCAIATIIAKSNIETIKINSKLTDDLQMAKIGIFFRPLLDYKNQNSAFEIHTIKMKALQTATKEGTLYTYYDKDNKCPSPLAYGFLGMGKPVRTASILNTLK</sequence>